<evidence type="ECO:0000313" key="2">
    <source>
        <dbReference type="Proteomes" id="UP001281410"/>
    </source>
</evidence>
<gene>
    <name evidence="1" type="ORF">Dsin_028805</name>
</gene>
<organism evidence="1 2">
    <name type="scientific">Dipteronia sinensis</name>
    <dbReference type="NCBI Taxonomy" id="43782"/>
    <lineage>
        <taxon>Eukaryota</taxon>
        <taxon>Viridiplantae</taxon>
        <taxon>Streptophyta</taxon>
        <taxon>Embryophyta</taxon>
        <taxon>Tracheophyta</taxon>
        <taxon>Spermatophyta</taxon>
        <taxon>Magnoliopsida</taxon>
        <taxon>eudicotyledons</taxon>
        <taxon>Gunneridae</taxon>
        <taxon>Pentapetalae</taxon>
        <taxon>rosids</taxon>
        <taxon>malvids</taxon>
        <taxon>Sapindales</taxon>
        <taxon>Sapindaceae</taxon>
        <taxon>Hippocastanoideae</taxon>
        <taxon>Acereae</taxon>
        <taxon>Dipteronia</taxon>
    </lineage>
</organism>
<keyword evidence="2" id="KW-1185">Reference proteome</keyword>
<dbReference type="EMBL" id="JANJYJ010000009">
    <property type="protein sequence ID" value="KAK3189244.1"/>
    <property type="molecule type" value="Genomic_DNA"/>
</dbReference>
<proteinExistence type="predicted"/>
<evidence type="ECO:0000313" key="1">
    <source>
        <dbReference type="EMBL" id="KAK3189244.1"/>
    </source>
</evidence>
<protein>
    <submittedName>
        <fullName evidence="1">Uncharacterized protein</fullName>
    </submittedName>
</protein>
<comment type="caution">
    <text evidence="1">The sequence shown here is derived from an EMBL/GenBank/DDBJ whole genome shotgun (WGS) entry which is preliminary data.</text>
</comment>
<dbReference type="AlphaFoldDB" id="A0AAD9ZRK9"/>
<accession>A0AAD9ZRK9</accession>
<dbReference type="Proteomes" id="UP001281410">
    <property type="component" value="Unassembled WGS sequence"/>
</dbReference>
<name>A0AAD9ZRK9_9ROSI</name>
<reference evidence="1" key="1">
    <citation type="journal article" date="2023" name="Plant J.">
        <title>Genome sequences and population genomics provide insights into the demographic history, inbreeding, and mutation load of two 'living fossil' tree species of Dipteronia.</title>
        <authorList>
            <person name="Feng Y."/>
            <person name="Comes H.P."/>
            <person name="Chen J."/>
            <person name="Zhu S."/>
            <person name="Lu R."/>
            <person name="Zhang X."/>
            <person name="Li P."/>
            <person name="Qiu J."/>
            <person name="Olsen K.M."/>
            <person name="Qiu Y."/>
        </authorList>
    </citation>
    <scope>NUCLEOTIDE SEQUENCE</scope>
    <source>
        <strain evidence="1">NBL</strain>
    </source>
</reference>
<sequence length="198" mass="22341">MRIDTVKTPMVEIFKEDKLEIPIESVGIFTGDFVSASRETLPVKPAGVTFTGPFVQSYRDGFCCESYWNFIRGTLCPFLPRRLKPRNLLGINSREASSGLHAKFAMKLGFSLKETALFWAFAGHFVQSSRETSRQRTIFRVITVDEGFTCSLLQNISYQFQTPPLVISTQEASTKLIVVVVVIAWCCVWEVDIVPKLC</sequence>